<dbReference type="RefSeq" id="WP_013192408.1">
    <property type="nucleotide sequence ID" value="NC_014248.1"/>
</dbReference>
<protein>
    <submittedName>
        <fullName evidence="1">Uncharacterized protein</fullName>
    </submittedName>
</protein>
<evidence type="ECO:0000313" key="2">
    <source>
        <dbReference type="Proteomes" id="UP000001511"/>
    </source>
</evidence>
<dbReference type="AlphaFoldDB" id="D7E4T0"/>
<reference evidence="1 2" key="1">
    <citation type="journal article" date="2010" name="PLoS ONE">
        <title>Genome erosion in a nitrogen-fixing vertically transmitted endosymbiotic multicellular cyanobacterium.</title>
        <authorList>
            <person name="Ran L."/>
            <person name="Larsson J."/>
            <person name="Vigil-Stenman T."/>
            <person name="Nylander J.A."/>
            <person name="Ininbergs K."/>
            <person name="Zheng W.W."/>
            <person name="Lapidus A."/>
            <person name="Lowry S."/>
            <person name="Haselkorn R."/>
            <person name="Bergman B."/>
        </authorList>
    </citation>
    <scope>NUCLEOTIDE SEQUENCE [LARGE SCALE GENOMIC DNA]</scope>
    <source>
        <strain evidence="1 2">0708</strain>
    </source>
</reference>
<accession>D7E4T0</accession>
<dbReference type="STRING" id="551115.Aazo_3888"/>
<sequence length="73" mass="8612">MRKILFITDYYDVEYIDKVPNVLSINHPGLHAVPLEKQGYIPHFLELHFYDYPPKDRYLLDGPQLSHIQTIAT</sequence>
<evidence type="ECO:0000313" key="1">
    <source>
        <dbReference type="EMBL" id="ADI65396.1"/>
    </source>
</evidence>
<dbReference type="KEGG" id="naz:Aazo_3888"/>
<dbReference type="EMBL" id="CP002059">
    <property type="protein sequence ID" value="ADI65396.1"/>
    <property type="molecule type" value="Genomic_DNA"/>
</dbReference>
<gene>
    <name evidence="1" type="ordered locus">Aazo_3888</name>
</gene>
<organism evidence="1 2">
    <name type="scientific">Nostoc azollae (strain 0708)</name>
    <name type="common">Anabaena azollae (strain 0708)</name>
    <dbReference type="NCBI Taxonomy" id="551115"/>
    <lineage>
        <taxon>Bacteria</taxon>
        <taxon>Bacillati</taxon>
        <taxon>Cyanobacteriota</taxon>
        <taxon>Cyanophyceae</taxon>
        <taxon>Nostocales</taxon>
        <taxon>Nostocaceae</taxon>
        <taxon>Trichormus</taxon>
    </lineage>
</organism>
<proteinExistence type="predicted"/>
<dbReference type="Proteomes" id="UP000001511">
    <property type="component" value="Chromosome"/>
</dbReference>
<name>D7E4T0_NOSA0</name>
<keyword evidence="2" id="KW-1185">Reference proteome</keyword>
<dbReference type="HOGENOM" id="CLU_2701090_0_0_3"/>